<dbReference type="GO" id="GO:0003725">
    <property type="term" value="F:double-stranded RNA binding"/>
    <property type="evidence" value="ECO:0007669"/>
    <property type="project" value="InterPro"/>
</dbReference>
<feature type="domain" description="YrdC-like" evidence="2">
    <location>
        <begin position="46"/>
        <end position="238"/>
    </location>
</feature>
<dbReference type="PROSITE" id="PS51163">
    <property type="entry name" value="YRDC"/>
    <property type="match status" value="1"/>
</dbReference>
<dbReference type="Proteomes" id="UP000836841">
    <property type="component" value="Chromosome 2"/>
</dbReference>
<evidence type="ECO:0000256" key="1">
    <source>
        <dbReference type="ARBA" id="ARBA00015492"/>
    </source>
</evidence>
<evidence type="ECO:0000259" key="2">
    <source>
        <dbReference type="PROSITE" id="PS51163"/>
    </source>
</evidence>
<dbReference type="EMBL" id="OU466858">
    <property type="protein sequence ID" value="CAH2047984.1"/>
    <property type="molecule type" value="Genomic_DNA"/>
</dbReference>
<protein>
    <recommendedName>
        <fullName evidence="1">Threonylcarbamoyl-AMP synthase</fullName>
    </recommendedName>
</protein>
<dbReference type="InterPro" id="IPR052532">
    <property type="entry name" value="SUA5_domain"/>
</dbReference>
<dbReference type="AlphaFoldDB" id="A0AAU9RPS3"/>
<dbReference type="PANTHER" id="PTHR42828:SF3">
    <property type="entry name" value="THREONYLCARBAMOYL-AMP SYNTHASE"/>
    <property type="match status" value="1"/>
</dbReference>
<sequence length="263" mass="28603">MDIYILISAFELQIWILKDAMQLLSSCFGHEGGFLSIEVDPSGADAWKLETVIELLKQGAVGVIPTDSVYAIACDCKNPSAPLSILCRSFRDIDTYTFTMGFPRGDGHGHANVFRAVKQCLPGPYTFILTASKELLPKHRVGYGTTSVKYATRKNVGVRISDDAVCQAILQEMDAPLICTSVKGPKENEWMIDPVAIGDIYGPEGLDFVVDGGVRVAEPSTIVDMTGPYPKVIRGGKGSILPWMVVEDDDDSRLRQDLIASGT</sequence>
<evidence type="ECO:0000313" key="4">
    <source>
        <dbReference type="Proteomes" id="UP000836841"/>
    </source>
</evidence>
<dbReference type="Gene3D" id="3.90.870.10">
    <property type="entry name" value="DHBP synthase"/>
    <property type="match status" value="1"/>
</dbReference>
<accession>A0AAU9RPS3</accession>
<name>A0AAU9RPS3_THLAR</name>
<organism evidence="3 4">
    <name type="scientific">Thlaspi arvense</name>
    <name type="common">Field penny-cress</name>
    <dbReference type="NCBI Taxonomy" id="13288"/>
    <lineage>
        <taxon>Eukaryota</taxon>
        <taxon>Viridiplantae</taxon>
        <taxon>Streptophyta</taxon>
        <taxon>Embryophyta</taxon>
        <taxon>Tracheophyta</taxon>
        <taxon>Spermatophyta</taxon>
        <taxon>Magnoliopsida</taxon>
        <taxon>eudicotyledons</taxon>
        <taxon>Gunneridae</taxon>
        <taxon>Pentapetalae</taxon>
        <taxon>rosids</taxon>
        <taxon>malvids</taxon>
        <taxon>Brassicales</taxon>
        <taxon>Brassicaceae</taxon>
        <taxon>Thlaspideae</taxon>
        <taxon>Thlaspi</taxon>
    </lineage>
</organism>
<proteinExistence type="predicted"/>
<dbReference type="InterPro" id="IPR017945">
    <property type="entry name" value="DHBP_synth_RibB-like_a/b_dom"/>
</dbReference>
<evidence type="ECO:0000313" key="3">
    <source>
        <dbReference type="EMBL" id="CAH2047984.1"/>
    </source>
</evidence>
<keyword evidence="4" id="KW-1185">Reference proteome</keyword>
<dbReference type="SUPFAM" id="SSF55821">
    <property type="entry name" value="YrdC/RibB"/>
    <property type="match status" value="1"/>
</dbReference>
<dbReference type="PANTHER" id="PTHR42828">
    <property type="entry name" value="DHBP SYNTHASE RIBB-LIKE ALPHA/BETA DOMAIN-CONTAINING PROTEIN"/>
    <property type="match status" value="1"/>
</dbReference>
<reference evidence="3 4" key="1">
    <citation type="submission" date="2022-03" db="EMBL/GenBank/DDBJ databases">
        <authorList>
            <person name="Nunn A."/>
            <person name="Chopra R."/>
            <person name="Nunn A."/>
            <person name="Contreras Garrido A."/>
        </authorList>
    </citation>
    <scope>NUCLEOTIDE SEQUENCE [LARGE SCALE GENOMIC DNA]</scope>
</reference>
<gene>
    <name evidence="3" type="ORF">TAV2_LOCUS5754</name>
</gene>
<dbReference type="Pfam" id="PF01300">
    <property type="entry name" value="Sua5_yciO_yrdC"/>
    <property type="match status" value="1"/>
</dbReference>
<dbReference type="InterPro" id="IPR006070">
    <property type="entry name" value="Sua5-like_dom"/>
</dbReference>